<dbReference type="Gene3D" id="1.10.260.40">
    <property type="entry name" value="lambda repressor-like DNA-binding domains"/>
    <property type="match status" value="1"/>
</dbReference>
<dbReference type="Pfam" id="PF01381">
    <property type="entry name" value="HTH_3"/>
    <property type="match status" value="1"/>
</dbReference>
<feature type="domain" description="HTH cro/C1-type" evidence="2">
    <location>
        <begin position="10"/>
        <end position="64"/>
    </location>
</feature>
<dbReference type="SUPFAM" id="SSF47413">
    <property type="entry name" value="lambda repressor-like DNA-binding domains"/>
    <property type="match status" value="1"/>
</dbReference>
<dbReference type="PROSITE" id="PS50943">
    <property type="entry name" value="HTH_CROC1"/>
    <property type="match status" value="1"/>
</dbReference>
<accession>A0A173VVA8</accession>
<proteinExistence type="predicted"/>
<dbReference type="Proteomes" id="UP000095453">
    <property type="component" value="Unassembled WGS sequence"/>
</dbReference>
<organism evidence="3 4">
    <name type="scientific">Roseburia inulinivorans</name>
    <dbReference type="NCBI Taxonomy" id="360807"/>
    <lineage>
        <taxon>Bacteria</taxon>
        <taxon>Bacillati</taxon>
        <taxon>Bacillota</taxon>
        <taxon>Clostridia</taxon>
        <taxon>Lachnospirales</taxon>
        <taxon>Lachnospiraceae</taxon>
        <taxon>Roseburia</taxon>
    </lineage>
</organism>
<sequence length="122" mass="13669">MQPDSLGKKIRRLRINNCLSQARLAEAVDVSTNYIGQIERGDRTPSLETTIALCNALHASVDYVVSDDISTRDDEIMTDIRAQLVKLTPDEKQYFYHMIVGYIQLKGENAAAKTLLAAKKEL</sequence>
<evidence type="ECO:0000313" key="3">
    <source>
        <dbReference type="EMBL" id="CUN31123.1"/>
    </source>
</evidence>
<dbReference type="EMBL" id="CYXX01000051">
    <property type="protein sequence ID" value="CUN31123.1"/>
    <property type="molecule type" value="Genomic_DNA"/>
</dbReference>
<dbReference type="RefSeq" id="WP_055172376.1">
    <property type="nucleotide sequence ID" value="NZ_CYXX01000051.1"/>
</dbReference>
<dbReference type="AlphaFoldDB" id="A0A173VVA8"/>
<dbReference type="CDD" id="cd00093">
    <property type="entry name" value="HTH_XRE"/>
    <property type="match status" value="1"/>
</dbReference>
<keyword evidence="1" id="KW-0238">DNA-binding</keyword>
<protein>
    <submittedName>
        <fullName evidence="3">HTH-type transcriptional regulator immR</fullName>
    </submittedName>
</protein>
<name>A0A173VVA8_9FIRM</name>
<evidence type="ECO:0000259" key="2">
    <source>
        <dbReference type="PROSITE" id="PS50943"/>
    </source>
</evidence>
<reference evidence="3 4" key="1">
    <citation type="submission" date="2015-09" db="EMBL/GenBank/DDBJ databases">
        <authorList>
            <consortium name="Pathogen Informatics"/>
        </authorList>
    </citation>
    <scope>NUCLEOTIDE SEQUENCE [LARGE SCALE GENOMIC DNA]</scope>
    <source>
        <strain evidence="3 4">2789STDY5608887</strain>
    </source>
</reference>
<evidence type="ECO:0000256" key="1">
    <source>
        <dbReference type="ARBA" id="ARBA00023125"/>
    </source>
</evidence>
<dbReference type="InterPro" id="IPR010982">
    <property type="entry name" value="Lambda_DNA-bd_dom_sf"/>
</dbReference>
<dbReference type="PANTHER" id="PTHR46558">
    <property type="entry name" value="TRACRIPTIONAL REGULATORY PROTEIN-RELATED-RELATED"/>
    <property type="match status" value="1"/>
</dbReference>
<dbReference type="InterPro" id="IPR001387">
    <property type="entry name" value="Cro/C1-type_HTH"/>
</dbReference>
<dbReference type="PANTHER" id="PTHR46558:SF4">
    <property type="entry name" value="DNA-BIDING PHAGE PROTEIN"/>
    <property type="match status" value="1"/>
</dbReference>
<gene>
    <name evidence="3" type="primary">immR_12</name>
    <name evidence="3" type="ORF">ERS852444_03558</name>
</gene>
<evidence type="ECO:0000313" key="4">
    <source>
        <dbReference type="Proteomes" id="UP000095453"/>
    </source>
</evidence>
<dbReference type="SMART" id="SM00530">
    <property type="entry name" value="HTH_XRE"/>
    <property type="match status" value="1"/>
</dbReference>
<dbReference type="GO" id="GO:0003677">
    <property type="term" value="F:DNA binding"/>
    <property type="evidence" value="ECO:0007669"/>
    <property type="project" value="UniProtKB-KW"/>
</dbReference>